<evidence type="ECO:0000259" key="2">
    <source>
        <dbReference type="Pfam" id="PF25311"/>
    </source>
</evidence>
<name>A0A2D0Z170_9CAUD</name>
<keyword evidence="1" id="KW-0812">Transmembrane</keyword>
<feature type="domain" description="WDGH" evidence="2">
    <location>
        <begin position="46"/>
        <end position="118"/>
    </location>
</feature>
<protein>
    <recommendedName>
        <fullName evidence="2">WDGH domain-containing protein</fullName>
    </recommendedName>
</protein>
<keyword evidence="1" id="KW-1133">Transmembrane helix</keyword>
<keyword evidence="1" id="KW-0472">Membrane</keyword>
<dbReference type="InterPro" id="IPR057362">
    <property type="entry name" value="WDGH"/>
</dbReference>
<accession>A0A2D0Z170</accession>
<proteinExistence type="predicted"/>
<dbReference type="Pfam" id="PF25311">
    <property type="entry name" value="WDGH"/>
    <property type="match status" value="1"/>
</dbReference>
<dbReference type="Proteomes" id="UP000241979">
    <property type="component" value="Segment"/>
</dbReference>
<feature type="transmembrane region" description="Helical" evidence="1">
    <location>
        <begin position="52"/>
        <end position="70"/>
    </location>
</feature>
<evidence type="ECO:0000313" key="4">
    <source>
        <dbReference type="Proteomes" id="UP000241979"/>
    </source>
</evidence>
<reference evidence="3 4" key="1">
    <citation type="journal article" date="2017" name="Sci. Rep.">
        <title>Analysis of the CRISPR-Cas system in bacteriophages active on epidemic strains of Vibrio cholerae in Bangladesh.</title>
        <authorList>
            <person name="Naser I.B."/>
            <person name="Hoque M.M."/>
            <person name="Nahid M.A."/>
            <person name="Tareq T.M."/>
            <person name="Rocky M.K."/>
            <person name="Faruque S.M."/>
        </authorList>
    </citation>
    <scope>NUCLEOTIDE SEQUENCE [LARGE SCALE GENOMIC DNA]</scope>
</reference>
<organism evidence="3 4">
    <name type="scientific">Vibrio phage JSF15</name>
    <dbReference type="NCBI Taxonomy" id="1983598"/>
    <lineage>
        <taxon>Viruses</taxon>
        <taxon>Duplodnaviria</taxon>
        <taxon>Heunggongvirae</taxon>
        <taxon>Uroviricota</taxon>
        <taxon>Caudoviricetes</taxon>
        <taxon>Enhodamvirus</taxon>
        <taxon>Enhodamvirus VP2</taxon>
    </lineage>
</organism>
<dbReference type="EMBL" id="KY883642">
    <property type="protein sequence ID" value="ASV42817.1"/>
    <property type="molecule type" value="Genomic_DNA"/>
</dbReference>
<sequence length="136" mass="15898">MNKIKKLIDFFEEITETQEEQDMVDAAKEELALTNSVGYSLERVNRAYAERALAISFLASAAIAAGWDVWRKKDERMQMWVLYVETPQGQVSWHFDDRDFHLIELVHVAEDREWNGHYFGRSIPFSRGLMESVVLK</sequence>
<evidence type="ECO:0000313" key="3">
    <source>
        <dbReference type="EMBL" id="ASV42817.1"/>
    </source>
</evidence>
<evidence type="ECO:0000256" key="1">
    <source>
        <dbReference type="SAM" id="Phobius"/>
    </source>
</evidence>